<comment type="caution">
    <text evidence="2">The sequence shown here is derived from an EMBL/GenBank/DDBJ whole genome shotgun (WGS) entry which is preliminary data.</text>
</comment>
<dbReference type="InterPro" id="IPR000742">
    <property type="entry name" value="EGF"/>
</dbReference>
<feature type="domain" description="EGF-like" evidence="1">
    <location>
        <begin position="102"/>
        <end position="113"/>
    </location>
</feature>
<evidence type="ECO:0000313" key="2">
    <source>
        <dbReference type="EMBL" id="KAJ8040173.1"/>
    </source>
</evidence>
<accession>A0A9Q1C6E7</accession>
<proteinExistence type="predicted"/>
<evidence type="ECO:0000313" key="3">
    <source>
        <dbReference type="Proteomes" id="UP001152320"/>
    </source>
</evidence>
<organism evidence="2 3">
    <name type="scientific">Holothuria leucospilota</name>
    <name type="common">Black long sea cucumber</name>
    <name type="synonym">Mertensiothuria leucospilota</name>
    <dbReference type="NCBI Taxonomy" id="206669"/>
    <lineage>
        <taxon>Eukaryota</taxon>
        <taxon>Metazoa</taxon>
        <taxon>Echinodermata</taxon>
        <taxon>Eleutherozoa</taxon>
        <taxon>Echinozoa</taxon>
        <taxon>Holothuroidea</taxon>
        <taxon>Aspidochirotacea</taxon>
        <taxon>Aspidochirotida</taxon>
        <taxon>Holothuriidae</taxon>
        <taxon>Holothuria</taxon>
    </lineage>
</organism>
<dbReference type="AlphaFoldDB" id="A0A9Q1C6E7"/>
<reference evidence="2" key="1">
    <citation type="submission" date="2021-10" db="EMBL/GenBank/DDBJ databases">
        <title>Tropical sea cucumber genome reveals ecological adaptation and Cuvierian tubules defense mechanism.</title>
        <authorList>
            <person name="Chen T."/>
        </authorList>
    </citation>
    <scope>NUCLEOTIDE SEQUENCE</scope>
    <source>
        <strain evidence="2">Nanhai2018</strain>
        <tissue evidence="2">Muscle</tissue>
    </source>
</reference>
<protein>
    <submittedName>
        <fullName evidence="2">Cryptic protein</fullName>
    </submittedName>
</protein>
<keyword evidence="3" id="KW-1185">Reference proteome</keyword>
<name>A0A9Q1C6E7_HOLLE</name>
<dbReference type="SUPFAM" id="SSF57196">
    <property type="entry name" value="EGF/Laminin"/>
    <property type="match status" value="2"/>
</dbReference>
<dbReference type="EMBL" id="JAIZAY010000006">
    <property type="protein sequence ID" value="KAJ8040173.1"/>
    <property type="molecule type" value="Genomic_DNA"/>
</dbReference>
<dbReference type="OrthoDB" id="9893603at2759"/>
<sequence length="192" mass="21418">MNQGKMESSLMRYTFIALILTAGLFDVINTTPGFLRDKVKHNSSRLRLNGKGQDGLRIQPAGGEQTASPTVGMKVDSNKIIPVIYDDKHCQNGGTGYLGSFCLCPPLFTGRYCETDIRNDTTCGRLSHMDWTYRNCNICVCNNGLLLCELFELKGCRDNHKQSNGGMRQLSTFSLTFLGLLTSIFSSKYCFR</sequence>
<gene>
    <name evidence="2" type="ORF">HOLleu_14394</name>
</gene>
<evidence type="ECO:0000259" key="1">
    <source>
        <dbReference type="PROSITE" id="PS00022"/>
    </source>
</evidence>
<dbReference type="Gene3D" id="2.10.25.10">
    <property type="entry name" value="Laminin"/>
    <property type="match status" value="1"/>
</dbReference>
<dbReference type="Proteomes" id="UP001152320">
    <property type="component" value="Chromosome 6"/>
</dbReference>
<dbReference type="PROSITE" id="PS00022">
    <property type="entry name" value="EGF_1"/>
    <property type="match status" value="1"/>
</dbReference>